<protein>
    <submittedName>
        <fullName evidence="3">Rhodanese domain-containing protein</fullName>
    </submittedName>
</protein>
<evidence type="ECO:0000313" key="3">
    <source>
        <dbReference type="EMBL" id="BAP56895.1"/>
    </source>
</evidence>
<proteinExistence type="predicted"/>
<dbReference type="InterPro" id="IPR036873">
    <property type="entry name" value="Rhodanese-like_dom_sf"/>
</dbReference>
<organism evidence="3 4">
    <name type="scientific">Thioploca ingrica</name>
    <dbReference type="NCBI Taxonomy" id="40754"/>
    <lineage>
        <taxon>Bacteria</taxon>
        <taxon>Pseudomonadati</taxon>
        <taxon>Pseudomonadota</taxon>
        <taxon>Gammaproteobacteria</taxon>
        <taxon>Thiotrichales</taxon>
        <taxon>Thiotrichaceae</taxon>
        <taxon>Thioploca</taxon>
    </lineage>
</organism>
<dbReference type="PROSITE" id="PS50206">
    <property type="entry name" value="RHODANESE_3"/>
    <property type="match status" value="1"/>
</dbReference>
<evidence type="ECO:0000313" key="4">
    <source>
        <dbReference type="Proteomes" id="UP000031623"/>
    </source>
</evidence>
<reference evidence="3 4" key="1">
    <citation type="journal article" date="2014" name="ISME J.">
        <title>Ecophysiology of Thioploca ingrica as revealed by the complete genome sequence supplemented with proteomic evidence.</title>
        <authorList>
            <person name="Kojima H."/>
            <person name="Ogura Y."/>
            <person name="Yamamoto N."/>
            <person name="Togashi T."/>
            <person name="Mori H."/>
            <person name="Watanabe T."/>
            <person name="Nemoto F."/>
            <person name="Kurokawa K."/>
            <person name="Hayashi T."/>
            <person name="Fukui M."/>
        </authorList>
    </citation>
    <scope>NUCLEOTIDE SEQUENCE [LARGE SCALE GENOMIC DNA]</scope>
</reference>
<dbReference type="SUPFAM" id="SSF52821">
    <property type="entry name" value="Rhodanese/Cell cycle control phosphatase"/>
    <property type="match status" value="1"/>
</dbReference>
<dbReference type="KEGG" id="tig:THII_2598"/>
<keyword evidence="1" id="KW-0472">Membrane</keyword>
<dbReference type="AlphaFoldDB" id="A0A090ANF7"/>
<evidence type="ECO:0000256" key="1">
    <source>
        <dbReference type="SAM" id="Phobius"/>
    </source>
</evidence>
<evidence type="ECO:0000259" key="2">
    <source>
        <dbReference type="PROSITE" id="PS50206"/>
    </source>
</evidence>
<feature type="transmembrane region" description="Helical" evidence="1">
    <location>
        <begin position="12"/>
        <end position="30"/>
    </location>
</feature>
<dbReference type="PANTHER" id="PTHR43031:SF18">
    <property type="entry name" value="RHODANESE-RELATED SULFURTRANSFERASES"/>
    <property type="match status" value="1"/>
</dbReference>
<dbReference type="OrthoDB" id="9808735at2"/>
<keyword evidence="1" id="KW-1133">Transmembrane helix</keyword>
<dbReference type="InterPro" id="IPR050229">
    <property type="entry name" value="GlpE_sulfurtransferase"/>
</dbReference>
<keyword evidence="1" id="KW-0812">Transmembrane</keyword>
<sequence>MEQFIEFVGHHPYLFLAFSVVSGVLIWNILSDQITGIKSLLPQEVTLLINHEEAIILDVREENEYVQGHILNSIHIPLNTLSDKIGRLEKYRNRPIIASCMSGNRSARACSTLKKNGFDKVHNLKGGVIAWQNANLPLTKGKSGSKTA</sequence>
<dbReference type="STRING" id="40754.THII_2598"/>
<feature type="domain" description="Rhodanese" evidence="2">
    <location>
        <begin position="50"/>
        <end position="140"/>
    </location>
</feature>
<dbReference type="Proteomes" id="UP000031623">
    <property type="component" value="Chromosome"/>
</dbReference>
<dbReference type="CDD" id="cd00158">
    <property type="entry name" value="RHOD"/>
    <property type="match status" value="1"/>
</dbReference>
<keyword evidence="4" id="KW-1185">Reference proteome</keyword>
<name>A0A090ANF7_9GAMM</name>
<dbReference type="SMART" id="SM00450">
    <property type="entry name" value="RHOD"/>
    <property type="match status" value="1"/>
</dbReference>
<dbReference type="HOGENOM" id="CLU_089574_1_5_6"/>
<dbReference type="PANTHER" id="PTHR43031">
    <property type="entry name" value="FAD-DEPENDENT OXIDOREDUCTASE"/>
    <property type="match status" value="1"/>
</dbReference>
<dbReference type="Gene3D" id="3.40.250.10">
    <property type="entry name" value="Rhodanese-like domain"/>
    <property type="match status" value="1"/>
</dbReference>
<gene>
    <name evidence="3" type="ORF">THII_2598</name>
</gene>
<dbReference type="Pfam" id="PF00581">
    <property type="entry name" value="Rhodanese"/>
    <property type="match status" value="1"/>
</dbReference>
<dbReference type="InterPro" id="IPR001763">
    <property type="entry name" value="Rhodanese-like_dom"/>
</dbReference>
<dbReference type="EMBL" id="AP014633">
    <property type="protein sequence ID" value="BAP56895.1"/>
    <property type="molecule type" value="Genomic_DNA"/>
</dbReference>
<accession>A0A090ANF7</accession>